<feature type="transmembrane region" description="Helical" evidence="1">
    <location>
        <begin position="125"/>
        <end position="145"/>
    </location>
</feature>
<evidence type="ECO:0000313" key="3">
    <source>
        <dbReference type="Proteomes" id="UP001595817"/>
    </source>
</evidence>
<evidence type="ECO:0008006" key="4">
    <source>
        <dbReference type="Google" id="ProtNLM"/>
    </source>
</evidence>
<feature type="transmembrane region" description="Helical" evidence="1">
    <location>
        <begin position="21"/>
        <end position="41"/>
    </location>
</feature>
<reference evidence="3" key="1">
    <citation type="journal article" date="2019" name="Int. J. Syst. Evol. Microbiol.">
        <title>The Global Catalogue of Microorganisms (GCM) 10K type strain sequencing project: providing services to taxonomists for standard genome sequencing and annotation.</title>
        <authorList>
            <consortium name="The Broad Institute Genomics Platform"/>
            <consortium name="The Broad Institute Genome Sequencing Center for Infectious Disease"/>
            <person name="Wu L."/>
            <person name="Ma J."/>
        </authorList>
    </citation>
    <scope>NUCLEOTIDE SEQUENCE [LARGE SCALE GENOMIC DNA]</scope>
    <source>
        <strain evidence="3">CCUG 59778</strain>
    </source>
</reference>
<proteinExistence type="predicted"/>
<keyword evidence="1" id="KW-0812">Transmembrane</keyword>
<feature type="transmembrane region" description="Helical" evidence="1">
    <location>
        <begin position="240"/>
        <end position="258"/>
    </location>
</feature>
<feature type="transmembrane region" description="Helical" evidence="1">
    <location>
        <begin position="270"/>
        <end position="290"/>
    </location>
</feature>
<keyword evidence="1" id="KW-1133">Transmembrane helix</keyword>
<sequence length="320" mass="35540">MTKHFRITSNNERFLITGIGGIKLTTFTLWFIWGMIFLLLFQPGIAHDGADFGLELFGEALLPYLLPYLILTQWLIRLPKKERNEGRAWLYTKTYAISAFGGFPTGAAAIAYLTKSGTLSRKDSSLLLAVCHSPSPMFLIGFVGVELLGKPFEGWKLLAIIHLVNLILLIFVYFKGGHVTNNSKKRAQETQFKSPSPLSDSLKESSNIILLVATTVIFFATISTVLSSLIANFMGPAADYYALGIFSALEMTTALQIAKDLFEQASLFPYIIAAILSLNGLSIHLQVLVIAKSAKIPIRPYIFLRFLHVLIVPFIYSLLQ</sequence>
<keyword evidence="3" id="KW-1185">Reference proteome</keyword>
<feature type="transmembrane region" description="Helical" evidence="1">
    <location>
        <begin position="90"/>
        <end position="113"/>
    </location>
</feature>
<keyword evidence="1" id="KW-0472">Membrane</keyword>
<dbReference type="Proteomes" id="UP001595817">
    <property type="component" value="Unassembled WGS sequence"/>
</dbReference>
<organism evidence="2 3">
    <name type="scientific">Chungangia koreensis</name>
    <dbReference type="NCBI Taxonomy" id="752657"/>
    <lineage>
        <taxon>Bacteria</taxon>
        <taxon>Bacillati</taxon>
        <taxon>Bacillota</taxon>
        <taxon>Bacilli</taxon>
        <taxon>Lactobacillales</taxon>
        <taxon>Chungangia</taxon>
    </lineage>
</organism>
<gene>
    <name evidence="2" type="ORF">ACFOZY_02605</name>
</gene>
<comment type="caution">
    <text evidence="2">The sequence shown here is derived from an EMBL/GenBank/DDBJ whole genome shotgun (WGS) entry which is preliminary data.</text>
</comment>
<feature type="transmembrane region" description="Helical" evidence="1">
    <location>
        <begin position="302"/>
        <end position="319"/>
    </location>
</feature>
<evidence type="ECO:0000256" key="1">
    <source>
        <dbReference type="SAM" id="Phobius"/>
    </source>
</evidence>
<name>A0ABV8X069_9LACT</name>
<feature type="transmembrane region" description="Helical" evidence="1">
    <location>
        <begin position="208"/>
        <end position="233"/>
    </location>
</feature>
<protein>
    <recommendedName>
        <fullName evidence="4">Sporulation integral membrane protein YlbJ</fullName>
    </recommendedName>
</protein>
<feature type="transmembrane region" description="Helical" evidence="1">
    <location>
        <begin position="61"/>
        <end position="78"/>
    </location>
</feature>
<feature type="transmembrane region" description="Helical" evidence="1">
    <location>
        <begin position="157"/>
        <end position="174"/>
    </location>
</feature>
<dbReference type="EMBL" id="JBHSEC010000002">
    <property type="protein sequence ID" value="MFC4409322.1"/>
    <property type="molecule type" value="Genomic_DNA"/>
</dbReference>
<evidence type="ECO:0000313" key="2">
    <source>
        <dbReference type="EMBL" id="MFC4409322.1"/>
    </source>
</evidence>
<accession>A0ABV8X069</accession>